<dbReference type="InterPro" id="IPR037523">
    <property type="entry name" value="VOC_core"/>
</dbReference>
<dbReference type="Pfam" id="PF00903">
    <property type="entry name" value="Glyoxalase"/>
    <property type="match status" value="1"/>
</dbReference>
<dbReference type="PROSITE" id="PS51819">
    <property type="entry name" value="VOC"/>
    <property type="match status" value="1"/>
</dbReference>
<dbReference type="Gene3D" id="3.10.180.10">
    <property type="entry name" value="2,3-Dihydroxybiphenyl 1,2-Dioxygenase, domain 1"/>
    <property type="match status" value="1"/>
</dbReference>
<sequence>MYVGAQNQARDFYVDGSARWLMLVSPEQPEGPELLLEPMGHPADRIPFTQFEVTDIHAEHARLRELGVRFLIEPTEAGPVTVAVPDDTCGHYIQLIQPVAATTMES</sequence>
<dbReference type="InterPro" id="IPR029068">
    <property type="entry name" value="Glyas_Bleomycin-R_OHBP_Dase"/>
</dbReference>
<evidence type="ECO:0000259" key="1">
    <source>
        <dbReference type="PROSITE" id="PS51819"/>
    </source>
</evidence>
<accession>A0A430HW10</accession>
<dbReference type="PANTHER" id="PTHR36437:SF2">
    <property type="entry name" value="GLYOXALASE_BLEOMYCIN RESISTANCE PROTEIN_DIOXYGENASE"/>
    <property type="match status" value="1"/>
</dbReference>
<dbReference type="SUPFAM" id="SSF54593">
    <property type="entry name" value="Glyoxalase/Bleomycin resistance protein/Dihydroxybiphenyl dioxygenase"/>
    <property type="match status" value="1"/>
</dbReference>
<gene>
    <name evidence="2" type="ORF">EAH68_11720</name>
</gene>
<dbReference type="PANTHER" id="PTHR36437">
    <property type="entry name" value="GLYOXALASE/BLEOMYCIN RESISTANCE PROTEIN/DIOXYGENASE"/>
    <property type="match status" value="1"/>
</dbReference>
<proteinExistence type="predicted"/>
<evidence type="ECO:0000313" key="2">
    <source>
        <dbReference type="EMBL" id="RSZ61779.1"/>
    </source>
</evidence>
<dbReference type="EMBL" id="RXHJ01000016">
    <property type="protein sequence ID" value="RSZ61779.1"/>
    <property type="molecule type" value="Genomic_DNA"/>
</dbReference>
<name>A0A430HW10_9CORY</name>
<protein>
    <submittedName>
        <fullName evidence="2">VOC family protein</fullName>
    </submittedName>
</protein>
<keyword evidence="3" id="KW-1185">Reference proteome</keyword>
<dbReference type="AlphaFoldDB" id="A0A430HW10"/>
<dbReference type="Proteomes" id="UP000274907">
    <property type="component" value="Unassembled WGS sequence"/>
</dbReference>
<dbReference type="InterPro" id="IPR004360">
    <property type="entry name" value="Glyas_Fos-R_dOase_dom"/>
</dbReference>
<organism evidence="2 3">
    <name type="scientific">Corynebacterium hylobatis</name>
    <dbReference type="NCBI Taxonomy" id="1859290"/>
    <lineage>
        <taxon>Bacteria</taxon>
        <taxon>Bacillati</taxon>
        <taxon>Actinomycetota</taxon>
        <taxon>Actinomycetes</taxon>
        <taxon>Mycobacteriales</taxon>
        <taxon>Corynebacteriaceae</taxon>
        <taxon>Corynebacterium</taxon>
    </lineage>
</organism>
<dbReference type="OrthoDB" id="197463at2"/>
<comment type="caution">
    <text evidence="2">The sequence shown here is derived from an EMBL/GenBank/DDBJ whole genome shotgun (WGS) entry which is preliminary data.</text>
</comment>
<reference evidence="2 3" key="1">
    <citation type="submission" date="2018-12" db="EMBL/GenBank/DDBJ databases">
        <title>YIM 101343 draft genome.</title>
        <authorList>
            <person name="Chen X."/>
        </authorList>
    </citation>
    <scope>NUCLEOTIDE SEQUENCE [LARGE SCALE GENOMIC DNA]</scope>
    <source>
        <strain evidence="2 3">YIM 101343</strain>
    </source>
</reference>
<evidence type="ECO:0000313" key="3">
    <source>
        <dbReference type="Proteomes" id="UP000274907"/>
    </source>
</evidence>
<feature type="domain" description="VOC" evidence="1">
    <location>
        <begin position="1"/>
        <end position="98"/>
    </location>
</feature>